<feature type="region of interest" description="Disordered" evidence="1">
    <location>
        <begin position="92"/>
        <end position="164"/>
    </location>
</feature>
<dbReference type="AlphaFoldDB" id="A0AAW0JK89"/>
<name>A0AAW0JK89_MYOGA</name>
<proteinExistence type="predicted"/>
<reference evidence="2 3" key="1">
    <citation type="journal article" date="2023" name="bioRxiv">
        <title>Conserved and derived expression patterns and positive selection on dental genes reveal complex evolutionary context of ever-growing rodent molars.</title>
        <authorList>
            <person name="Calamari Z.T."/>
            <person name="Song A."/>
            <person name="Cohen E."/>
            <person name="Akter M."/>
            <person name="Roy R.D."/>
            <person name="Hallikas O."/>
            <person name="Christensen M.M."/>
            <person name="Li P."/>
            <person name="Marangoni P."/>
            <person name="Jernvall J."/>
            <person name="Klein O.D."/>
        </authorList>
    </citation>
    <scope>NUCLEOTIDE SEQUENCE [LARGE SCALE GENOMIC DNA]</scope>
    <source>
        <strain evidence="2">V071</strain>
    </source>
</reference>
<feature type="compositionally biased region" description="Polar residues" evidence="1">
    <location>
        <begin position="147"/>
        <end position="164"/>
    </location>
</feature>
<evidence type="ECO:0000313" key="2">
    <source>
        <dbReference type="EMBL" id="KAK7826885.1"/>
    </source>
</evidence>
<organism evidence="2 3">
    <name type="scientific">Myodes glareolus</name>
    <name type="common">Bank vole</name>
    <name type="synonym">Clethrionomys glareolus</name>
    <dbReference type="NCBI Taxonomy" id="447135"/>
    <lineage>
        <taxon>Eukaryota</taxon>
        <taxon>Metazoa</taxon>
        <taxon>Chordata</taxon>
        <taxon>Craniata</taxon>
        <taxon>Vertebrata</taxon>
        <taxon>Euteleostomi</taxon>
        <taxon>Mammalia</taxon>
        <taxon>Eutheria</taxon>
        <taxon>Euarchontoglires</taxon>
        <taxon>Glires</taxon>
        <taxon>Rodentia</taxon>
        <taxon>Myomorpha</taxon>
        <taxon>Muroidea</taxon>
        <taxon>Cricetidae</taxon>
        <taxon>Arvicolinae</taxon>
        <taxon>Myodes</taxon>
    </lineage>
</organism>
<gene>
    <name evidence="2" type="ORF">U0070_026481</name>
</gene>
<feature type="compositionally biased region" description="Gly residues" evidence="1">
    <location>
        <begin position="104"/>
        <end position="114"/>
    </location>
</feature>
<keyword evidence="3" id="KW-1185">Reference proteome</keyword>
<sequence length="211" mass="22027">MQGSPRKNDTPMTAGSLCPKLVIGMEGSRTVPGEGDTEPDGTIGGTTGILHWDLKQLHSSAGSICELWELRTPERSPSEGWPAAMWSGARELSEASGLEPAGRHPGGGGIGRGLGTQLAWSQPTAAMPDSGPARGGGNAASLGSRGMETTVSKGRSANGPKQQSLAPSVLNFCHVATNKPKRASFINAFPSNQPELPYGYLRVHSIHQPHD</sequence>
<comment type="caution">
    <text evidence="2">The sequence shown here is derived from an EMBL/GenBank/DDBJ whole genome shotgun (WGS) entry which is preliminary data.</text>
</comment>
<evidence type="ECO:0000256" key="1">
    <source>
        <dbReference type="SAM" id="MobiDB-lite"/>
    </source>
</evidence>
<dbReference type="EMBL" id="JBBHLL010000032">
    <property type="protein sequence ID" value="KAK7826885.1"/>
    <property type="molecule type" value="Genomic_DNA"/>
</dbReference>
<accession>A0AAW0JK89</accession>
<dbReference type="Proteomes" id="UP001488838">
    <property type="component" value="Unassembled WGS sequence"/>
</dbReference>
<protein>
    <submittedName>
        <fullName evidence="2">Uncharacterized protein</fullName>
    </submittedName>
</protein>
<evidence type="ECO:0000313" key="3">
    <source>
        <dbReference type="Proteomes" id="UP001488838"/>
    </source>
</evidence>